<accession>A0A8K0CIH6</accession>
<dbReference type="InterPro" id="IPR029526">
    <property type="entry name" value="PGBD"/>
</dbReference>
<evidence type="ECO:0000259" key="3">
    <source>
        <dbReference type="Pfam" id="PF13843"/>
    </source>
</evidence>
<sequence length="441" mass="50431">MLFLSFLMFFVAVTFDLRNKPYEEIFFITDRSACRQGFKGIYEQIPCDNIGVPVNPPNPVYPTKPTTPLPPPPIQPPVPQTPCSRDIQDEFFLIEVYAHHQSRCVFNIQKLNPVFGVSQPFQNGKEKTRSVWVTSTKQGLMASLNNVYWTSSSITADIAEEMLTKNMERQQLTHIVIPSKDSDDSMLDDSDEDPDYQPYEKNKIENAKNLFDRQLLKCIADQSNLYAVQKNPNKPSKTNEHELEHFIGTFIYMSVYGLPRTRMYWAANTRVEKVADPSPMFPDIGASSNIVLRMAEVIPQHCNHLLYSDNWFLSPNLCIELAKVGIGALTTIRTNRFREVTLSSDLTMKNRGRGYMCLVSSWLLYRDDCETHGISHIDQVDSLQFRTDVTAALCCKGKQRGRPRNSANSIDQEHEQKQHRGPTKPISDFTVRREAMDTGQF</sequence>
<feature type="region of interest" description="Disordered" evidence="1">
    <location>
        <begin position="399"/>
        <end position="441"/>
    </location>
</feature>
<keyword evidence="5" id="KW-1185">Reference proteome</keyword>
<evidence type="ECO:0000313" key="5">
    <source>
        <dbReference type="Proteomes" id="UP000801492"/>
    </source>
</evidence>
<gene>
    <name evidence="4" type="ORF">ILUMI_20285</name>
</gene>
<dbReference type="OrthoDB" id="118105at2759"/>
<feature type="compositionally biased region" description="Basic and acidic residues" evidence="1">
    <location>
        <begin position="430"/>
        <end position="441"/>
    </location>
</feature>
<evidence type="ECO:0000256" key="2">
    <source>
        <dbReference type="SAM" id="SignalP"/>
    </source>
</evidence>
<evidence type="ECO:0000313" key="4">
    <source>
        <dbReference type="EMBL" id="KAF2885887.1"/>
    </source>
</evidence>
<organism evidence="4 5">
    <name type="scientific">Ignelater luminosus</name>
    <name type="common">Cucubano</name>
    <name type="synonym">Pyrophorus luminosus</name>
    <dbReference type="NCBI Taxonomy" id="2038154"/>
    <lineage>
        <taxon>Eukaryota</taxon>
        <taxon>Metazoa</taxon>
        <taxon>Ecdysozoa</taxon>
        <taxon>Arthropoda</taxon>
        <taxon>Hexapoda</taxon>
        <taxon>Insecta</taxon>
        <taxon>Pterygota</taxon>
        <taxon>Neoptera</taxon>
        <taxon>Endopterygota</taxon>
        <taxon>Coleoptera</taxon>
        <taxon>Polyphaga</taxon>
        <taxon>Elateriformia</taxon>
        <taxon>Elateroidea</taxon>
        <taxon>Elateridae</taxon>
        <taxon>Agrypninae</taxon>
        <taxon>Pyrophorini</taxon>
        <taxon>Ignelater</taxon>
    </lineage>
</organism>
<protein>
    <recommendedName>
        <fullName evidence="3">PiggyBac transposable element-derived protein domain-containing protein</fullName>
    </recommendedName>
</protein>
<feature type="chain" id="PRO_5035468713" description="PiggyBac transposable element-derived protein domain-containing protein" evidence="2">
    <location>
        <begin position="17"/>
        <end position="441"/>
    </location>
</feature>
<feature type="compositionally biased region" description="Acidic residues" evidence="1">
    <location>
        <begin position="184"/>
        <end position="195"/>
    </location>
</feature>
<feature type="domain" description="PiggyBac transposable element-derived protein" evidence="3">
    <location>
        <begin position="209"/>
        <end position="269"/>
    </location>
</feature>
<dbReference type="EMBL" id="VTPC01089262">
    <property type="protein sequence ID" value="KAF2885887.1"/>
    <property type="molecule type" value="Genomic_DNA"/>
</dbReference>
<proteinExistence type="predicted"/>
<dbReference type="PANTHER" id="PTHR47272">
    <property type="entry name" value="DDE_TNP_1_7 DOMAIN-CONTAINING PROTEIN"/>
    <property type="match status" value="1"/>
</dbReference>
<dbReference type="AlphaFoldDB" id="A0A8K0CIH6"/>
<dbReference type="Proteomes" id="UP000801492">
    <property type="component" value="Unassembled WGS sequence"/>
</dbReference>
<feature type="region of interest" description="Disordered" evidence="1">
    <location>
        <begin position="178"/>
        <end position="199"/>
    </location>
</feature>
<comment type="caution">
    <text evidence="4">The sequence shown here is derived from an EMBL/GenBank/DDBJ whole genome shotgun (WGS) entry which is preliminary data.</text>
</comment>
<feature type="domain" description="PiggyBac transposable element-derived protein" evidence="3">
    <location>
        <begin position="282"/>
        <end position="358"/>
    </location>
</feature>
<feature type="signal peptide" evidence="2">
    <location>
        <begin position="1"/>
        <end position="16"/>
    </location>
</feature>
<name>A0A8K0CIH6_IGNLU</name>
<dbReference type="PANTHER" id="PTHR47272:SF1">
    <property type="entry name" value="PIGGYBAC TRANSPOSABLE ELEMENT-DERIVED PROTEIN 3-LIKE"/>
    <property type="match status" value="1"/>
</dbReference>
<reference evidence="4" key="1">
    <citation type="submission" date="2019-08" db="EMBL/GenBank/DDBJ databases">
        <title>The genome of the North American firefly Photinus pyralis.</title>
        <authorList>
            <consortium name="Photinus pyralis genome working group"/>
            <person name="Fallon T.R."/>
            <person name="Sander Lower S.E."/>
            <person name="Weng J.-K."/>
        </authorList>
    </citation>
    <scope>NUCLEOTIDE SEQUENCE</scope>
    <source>
        <strain evidence="4">TRF0915ILg1</strain>
        <tissue evidence="4">Whole body</tissue>
    </source>
</reference>
<evidence type="ECO:0000256" key="1">
    <source>
        <dbReference type="SAM" id="MobiDB-lite"/>
    </source>
</evidence>
<keyword evidence="2" id="KW-0732">Signal</keyword>
<dbReference type="Pfam" id="PF13843">
    <property type="entry name" value="DDE_Tnp_1_7"/>
    <property type="match status" value="2"/>
</dbReference>